<dbReference type="GO" id="GO:0006388">
    <property type="term" value="P:tRNA splicing, via endonucleolytic cleavage and ligation"/>
    <property type="evidence" value="ECO:0007669"/>
    <property type="project" value="InterPro"/>
</dbReference>
<dbReference type="InterPro" id="IPR036740">
    <property type="entry name" value="tRNA_intron_Endonuc_N_sf"/>
</dbReference>
<dbReference type="InterPro" id="IPR011856">
    <property type="entry name" value="tRNA_endonuc-like_dom_sf"/>
</dbReference>
<comment type="caution">
    <text evidence="3">The sequence shown here is derived from an EMBL/GenBank/DDBJ whole genome shotgun (WGS) entry which is preliminary data.</text>
</comment>
<feature type="domain" description="tRNA intron endonuclease N-terminal" evidence="2">
    <location>
        <begin position="5"/>
        <end position="69"/>
    </location>
</feature>
<dbReference type="Pfam" id="PF02778">
    <property type="entry name" value="tRNA_int_endo_N"/>
    <property type="match status" value="1"/>
</dbReference>
<evidence type="ECO:0000313" key="4">
    <source>
        <dbReference type="Proteomes" id="UP000178427"/>
    </source>
</evidence>
<name>A0A1F6EJJ2_9BACT</name>
<dbReference type="Proteomes" id="UP000178427">
    <property type="component" value="Unassembled WGS sequence"/>
</dbReference>
<dbReference type="PANTHER" id="PTHR21227">
    <property type="entry name" value="TRNA-SPLICING ENDONUCLEASE SUBUNIT SEN2"/>
    <property type="match status" value="1"/>
</dbReference>
<dbReference type="InterPro" id="IPR006677">
    <property type="entry name" value="tRNA_intron_Endonuc_cat-like"/>
</dbReference>
<dbReference type="Gene3D" id="3.40.1350.150">
    <property type="match status" value="1"/>
</dbReference>
<dbReference type="NCBIfam" id="TIGR00324">
    <property type="entry name" value="endA"/>
    <property type="match status" value="1"/>
</dbReference>
<evidence type="ECO:0000259" key="2">
    <source>
        <dbReference type="Pfam" id="PF02778"/>
    </source>
</evidence>
<dbReference type="InterPro" id="IPR006678">
    <property type="entry name" value="tRNA_intron_Endonuc_N"/>
</dbReference>
<evidence type="ECO:0000259" key="1">
    <source>
        <dbReference type="Pfam" id="PF01974"/>
    </source>
</evidence>
<dbReference type="Gene3D" id="3.40.1350.10">
    <property type="match status" value="1"/>
</dbReference>
<dbReference type="InterPro" id="IPR036167">
    <property type="entry name" value="tRNA_intron_Endo_cat-like_sf"/>
</dbReference>
<dbReference type="SUPFAM" id="SSF55267">
    <property type="entry name" value="tRNA-intron endonuclease N-terminal domain-like"/>
    <property type="match status" value="1"/>
</dbReference>
<proteinExistence type="predicted"/>
<keyword evidence="3" id="KW-0456">Lyase</keyword>
<reference evidence="3 4" key="1">
    <citation type="journal article" date="2016" name="Nat. Commun.">
        <title>Thousands of microbial genomes shed light on interconnected biogeochemical processes in an aquifer system.</title>
        <authorList>
            <person name="Anantharaman K."/>
            <person name="Brown C.T."/>
            <person name="Hug L.A."/>
            <person name="Sharon I."/>
            <person name="Castelle C.J."/>
            <person name="Probst A.J."/>
            <person name="Thomas B.C."/>
            <person name="Singh A."/>
            <person name="Wilkins M.J."/>
            <person name="Karaoz U."/>
            <person name="Brodie E.L."/>
            <person name="Williams K.H."/>
            <person name="Hubbard S.S."/>
            <person name="Banfield J.F."/>
        </authorList>
    </citation>
    <scope>NUCLEOTIDE SEQUENCE [LARGE SCALE GENOMIC DNA]</scope>
</reference>
<dbReference type="PANTHER" id="PTHR21227:SF0">
    <property type="entry name" value="TRNA-SPLICING ENDONUCLEASE SUBUNIT SEN2"/>
    <property type="match status" value="1"/>
</dbReference>
<protein>
    <submittedName>
        <fullName evidence="3">tRNA-intron lyase</fullName>
    </submittedName>
</protein>
<dbReference type="AlphaFoldDB" id="A0A1F6EJJ2"/>
<dbReference type="GO" id="GO:0000213">
    <property type="term" value="F:tRNA-intron lyase activity"/>
    <property type="evidence" value="ECO:0007669"/>
    <property type="project" value="InterPro"/>
</dbReference>
<dbReference type="InterPro" id="IPR006676">
    <property type="entry name" value="tRNA_splic"/>
</dbReference>
<evidence type="ECO:0000313" key="3">
    <source>
        <dbReference type="EMBL" id="OGG73786.1"/>
    </source>
</evidence>
<dbReference type="GO" id="GO:0003676">
    <property type="term" value="F:nucleic acid binding"/>
    <property type="evidence" value="ECO:0007669"/>
    <property type="project" value="InterPro"/>
</dbReference>
<dbReference type="Gene3D" id="3.40.1170.20">
    <property type="entry name" value="tRNA intron endonuclease, N-terminal domain"/>
    <property type="match status" value="1"/>
</dbReference>
<accession>A0A1F6EJJ2</accession>
<sequence>MAVKFDVIDGKIIASDAASVESLNKGFFGDAVDGKKNKLSLSPEEALYLSDVRNAEVTRAGKKLDFNQLAFDHRDKRKFLARYFCYRDWRDRGLIARSITEAQGDYGRSPVVKYPSKDFTPPKITGKGLFFNDDLMTTLDEEEDKILFENYWFGQWGTYKAKKHGRLLKLDAYETLFLMRHAGLKCNIQEKRMVQEALARRSDFVSLYNVYEDFRLRGFVVKTGFKFGTHFRLYFPGAAPSLEQGEWMHSKHVIHVFPREAKMLISEWSRAIRVAHGVRKTFILAIPGEKRVEREELDFLLYHRRKGGLIENPKEDKPKFVMMALSEEEEIGGAELARAIERAKELGLDLVLAICDRESSITYYRVKRIEMPKSKYEYYEIEWTQP</sequence>
<feature type="domain" description="tRNA intron endonuclease catalytic" evidence="1">
    <location>
        <begin position="204"/>
        <end position="287"/>
    </location>
</feature>
<dbReference type="GO" id="GO:0005737">
    <property type="term" value="C:cytoplasm"/>
    <property type="evidence" value="ECO:0007669"/>
    <property type="project" value="TreeGrafter"/>
</dbReference>
<gene>
    <name evidence="3" type="ORF">A3A40_00795</name>
</gene>
<dbReference type="SUPFAM" id="SSF53032">
    <property type="entry name" value="tRNA-intron endonuclease catalytic domain-like"/>
    <property type="match status" value="2"/>
</dbReference>
<dbReference type="EMBL" id="MFMA01000035">
    <property type="protein sequence ID" value="OGG73786.1"/>
    <property type="molecule type" value="Genomic_DNA"/>
</dbReference>
<dbReference type="CDD" id="cd22363">
    <property type="entry name" value="tRNA-intron_lyase_C"/>
    <property type="match status" value="1"/>
</dbReference>
<organism evidence="3 4">
    <name type="scientific">Candidatus Kaiserbacteria bacterium RIFCSPLOWO2_01_FULL_54_20</name>
    <dbReference type="NCBI Taxonomy" id="1798513"/>
    <lineage>
        <taxon>Bacteria</taxon>
        <taxon>Candidatus Kaiseribacteriota</taxon>
    </lineage>
</organism>
<dbReference type="STRING" id="1798513.A3A40_00795"/>
<dbReference type="Pfam" id="PF01974">
    <property type="entry name" value="tRNA_int_endo"/>
    <property type="match status" value="1"/>
</dbReference>